<proteinExistence type="predicted"/>
<dbReference type="Pfam" id="PF04851">
    <property type="entry name" value="ResIII"/>
    <property type="match status" value="1"/>
</dbReference>
<sequence>MAAAHSNFSFLKGHNDFLFAIAHAAEKNYPDDPNTTLVKLRIFGEYVANHLGKLLNIEPQETQFKLLEAIQRKTNVDQTILDVFHNLRRIGNDAVHKYHDDLSDAEMCLRLAFRLALWYYRLISQDKDFTAPLFQLPSKQTDQDTQAYEQELAQLKQALAEAERAAQQNDQASQTEIDAQQQELAELKGRLSVFESKEQETQAQSDARIAALEAQLKAKEAELAKLSETDRQVFHKTALNQANRNKLDLSEAETRYLIDEQLRLAGWEADTQKLTYSQGARPQIGRNMAIAEWPTGLDETGLSNTGKGFADYVLFIGIKPVGVVEAKRYNIDVESKLNEAYRYSRTFDSLAYQAELEQRAANDEDLMAKVGELKINQYQANGFHIPFCFSANGRSYSAAMKSKSGIWYRDTRIDTNQPDALPQWFTPEELQSKLAQSIGQRNQWFASHPDMSDLGLRYYQEDAVRAVEQAVVSGQRSALLAMATGTGKTRTAIAIMYRMIQSQRFKRVLFLVDRRSLGNQAVGSFDDTRIQSQSFNSIFNIKGLTDRFPEDSTKIHVATVQSLVKRVLQSDEFIPVGLYDAIIVDEAHRGYILDKEQSEGELEFRDQREYMSAYRRVIDQFDAFKLALTATPALHTTQIFGHSIYKYSYRTAVIDGYLNDYQPPIKINTELNSQDVVFAKGEQVERLEVSGQLVPDTLEDEQHFDVEKFNKTIILPNFTKAICGELTNWLDPTSQQKTLIFCVNNEHADAVVGALRDAFLNSGNPKYAQLEYDAIMKITSNADKDANKVQSLITRFEKERLPNIVVTVDLLTTGIDIPSICNLVFMRKVRSRILYEQMKGRATRLCPEVGKTSFRIFDAVDVFSTLESVDTMKAVVVRPNVTLPTLVTEISDDKTYEVIESNGQSFADNSHEQLVSKLQRVITQATYQKDRSREVEQQVQHLDERLKNVADCTFAQFANTIKTQGPRQAAQYFAQLPNFIEQIDELKRTINSLRERPIFSDIEDKVIGVETLYGDYNQPDDFLNAFDRLVTDNVNQLAALDAVVNRPRDLTRKGLVELQEWFDAKHFDESALQTAWKQKTNQDIAAKLVGHIRRASMRNPQLLPFDERVDHALEKIKTEQDWNTVQIKWLDRLASSIKDKVVLDDDVYKIGNYKREGGKRKLQDALNNELDVILQKFNEYIWDDLA</sequence>
<feature type="coiled-coil region" evidence="1">
    <location>
        <begin position="138"/>
        <end position="229"/>
    </location>
</feature>
<dbReference type="SMART" id="SM00487">
    <property type="entry name" value="DEXDc"/>
    <property type="match status" value="1"/>
</dbReference>
<evidence type="ECO:0000313" key="4">
    <source>
        <dbReference type="EMBL" id="TDR15503.1"/>
    </source>
</evidence>
<dbReference type="PANTHER" id="PTHR47396:SF1">
    <property type="entry name" value="ATP-DEPENDENT HELICASE IRC3-RELATED"/>
    <property type="match status" value="1"/>
</dbReference>
<protein>
    <submittedName>
        <fullName evidence="4">Type I restriction enzyme R subunit</fullName>
    </submittedName>
</protein>
<dbReference type="Gene3D" id="3.90.1570.30">
    <property type="match status" value="1"/>
</dbReference>
<dbReference type="InterPro" id="IPR027417">
    <property type="entry name" value="P-loop_NTPase"/>
</dbReference>
<dbReference type="InterPro" id="IPR013670">
    <property type="entry name" value="EcoEI_R_C_dom"/>
</dbReference>
<dbReference type="AlphaFoldDB" id="A0A4R6XEM6"/>
<dbReference type="SUPFAM" id="SSF52540">
    <property type="entry name" value="P-loop containing nucleoside triphosphate hydrolases"/>
    <property type="match status" value="1"/>
</dbReference>
<dbReference type="InterPro" id="IPR001650">
    <property type="entry name" value="Helicase_C-like"/>
</dbReference>
<evidence type="ECO:0000259" key="3">
    <source>
        <dbReference type="PROSITE" id="PS51194"/>
    </source>
</evidence>
<dbReference type="GO" id="GO:0005524">
    <property type="term" value="F:ATP binding"/>
    <property type="evidence" value="ECO:0007669"/>
    <property type="project" value="InterPro"/>
</dbReference>
<evidence type="ECO:0000313" key="5">
    <source>
        <dbReference type="Proteomes" id="UP000295729"/>
    </source>
</evidence>
<dbReference type="RefSeq" id="WP_133560113.1">
    <property type="nucleotide sequence ID" value="NZ_SNZA01000001.1"/>
</dbReference>
<dbReference type="InterPro" id="IPR006935">
    <property type="entry name" value="Helicase/UvrB_N"/>
</dbReference>
<evidence type="ECO:0000256" key="1">
    <source>
        <dbReference type="SAM" id="Coils"/>
    </source>
</evidence>
<name>A0A4R6XEM6_9GAMM</name>
<dbReference type="Pfam" id="PF00271">
    <property type="entry name" value="Helicase_C"/>
    <property type="match status" value="1"/>
</dbReference>
<dbReference type="GO" id="GO:0006304">
    <property type="term" value="P:DNA modification"/>
    <property type="evidence" value="ECO:0007669"/>
    <property type="project" value="InterPro"/>
</dbReference>
<dbReference type="CDD" id="cd18799">
    <property type="entry name" value="SF2_C_EcoAI-like"/>
    <property type="match status" value="1"/>
</dbReference>
<dbReference type="Gene3D" id="3.40.50.300">
    <property type="entry name" value="P-loop containing nucleotide triphosphate hydrolases"/>
    <property type="match status" value="2"/>
</dbReference>
<dbReference type="InterPro" id="IPR050742">
    <property type="entry name" value="Helicase_Restrict-Modif_Enz"/>
</dbReference>
<keyword evidence="5" id="KW-1185">Reference proteome</keyword>
<keyword evidence="1" id="KW-0175">Coiled coil</keyword>
<dbReference type="Pfam" id="PF08463">
    <property type="entry name" value="EcoEI_R_C"/>
    <property type="match status" value="1"/>
</dbReference>
<dbReference type="CDD" id="cd18032">
    <property type="entry name" value="DEXHc_RE_I_III_res"/>
    <property type="match status" value="1"/>
</dbReference>
<dbReference type="PROSITE" id="PS51194">
    <property type="entry name" value="HELICASE_CTER"/>
    <property type="match status" value="1"/>
</dbReference>
<accession>A0A4R6XEM6</accession>
<evidence type="ECO:0000259" key="2">
    <source>
        <dbReference type="PROSITE" id="PS51192"/>
    </source>
</evidence>
<dbReference type="OrthoDB" id="9804086at2"/>
<dbReference type="GO" id="GO:0003677">
    <property type="term" value="F:DNA binding"/>
    <property type="evidence" value="ECO:0007669"/>
    <property type="project" value="InterPro"/>
</dbReference>
<dbReference type="NCBIfam" id="NF008521">
    <property type="entry name" value="PRK11448.1"/>
    <property type="match status" value="1"/>
</dbReference>
<dbReference type="SMART" id="SM00490">
    <property type="entry name" value="HELICc"/>
    <property type="match status" value="1"/>
</dbReference>
<comment type="caution">
    <text evidence="4">The sequence shown here is derived from an EMBL/GenBank/DDBJ whole genome shotgun (WGS) entry which is preliminary data.</text>
</comment>
<organism evidence="4 5">
    <name type="scientific">Marinomonas communis</name>
    <dbReference type="NCBI Taxonomy" id="28254"/>
    <lineage>
        <taxon>Bacteria</taxon>
        <taxon>Pseudomonadati</taxon>
        <taxon>Pseudomonadota</taxon>
        <taxon>Gammaproteobacteria</taxon>
        <taxon>Oceanospirillales</taxon>
        <taxon>Oceanospirillaceae</taxon>
        <taxon>Marinomonas</taxon>
    </lineage>
</organism>
<gene>
    <name evidence="4" type="ORF">C8D85_0869</name>
</gene>
<dbReference type="PANTHER" id="PTHR47396">
    <property type="entry name" value="TYPE I RESTRICTION ENZYME ECOKI R PROTEIN"/>
    <property type="match status" value="1"/>
</dbReference>
<reference evidence="4 5" key="1">
    <citation type="submission" date="2019-03" db="EMBL/GenBank/DDBJ databases">
        <title>Genomic Encyclopedia of Type Strains, Phase IV (KMG-IV): sequencing the most valuable type-strain genomes for metagenomic binning, comparative biology and taxonomic classification.</title>
        <authorList>
            <person name="Goeker M."/>
        </authorList>
    </citation>
    <scope>NUCLEOTIDE SEQUENCE [LARGE SCALE GENOMIC DNA]</scope>
    <source>
        <strain evidence="4 5">DSM 5604</strain>
    </source>
</reference>
<dbReference type="GO" id="GO:0005829">
    <property type="term" value="C:cytosol"/>
    <property type="evidence" value="ECO:0007669"/>
    <property type="project" value="TreeGrafter"/>
</dbReference>
<dbReference type="Proteomes" id="UP000295729">
    <property type="component" value="Unassembled WGS sequence"/>
</dbReference>
<dbReference type="EMBL" id="SNZA01000001">
    <property type="protein sequence ID" value="TDR15503.1"/>
    <property type="molecule type" value="Genomic_DNA"/>
</dbReference>
<feature type="domain" description="Helicase ATP-binding" evidence="2">
    <location>
        <begin position="469"/>
        <end position="650"/>
    </location>
</feature>
<dbReference type="PROSITE" id="PS51192">
    <property type="entry name" value="HELICASE_ATP_BIND_1"/>
    <property type="match status" value="1"/>
</dbReference>
<dbReference type="InterPro" id="IPR014001">
    <property type="entry name" value="Helicase_ATP-bd"/>
</dbReference>
<feature type="domain" description="Helicase C-terminal" evidence="3">
    <location>
        <begin position="725"/>
        <end position="891"/>
    </location>
</feature>
<dbReference type="GO" id="GO:0016787">
    <property type="term" value="F:hydrolase activity"/>
    <property type="evidence" value="ECO:0007669"/>
    <property type="project" value="InterPro"/>
</dbReference>